<gene>
    <name evidence="1" type="ORF">AVEN_115597_1</name>
</gene>
<name>A0A4Y2FX43_ARAVE</name>
<keyword evidence="2" id="KW-1185">Reference proteome</keyword>
<protein>
    <submittedName>
        <fullName evidence="1">Uncharacterized protein</fullName>
    </submittedName>
</protein>
<proteinExistence type="predicted"/>
<evidence type="ECO:0000313" key="1">
    <source>
        <dbReference type="EMBL" id="GBM45711.1"/>
    </source>
</evidence>
<dbReference type="EMBL" id="BGPR01097480">
    <property type="protein sequence ID" value="GBM45711.1"/>
    <property type="molecule type" value="Genomic_DNA"/>
</dbReference>
<reference evidence="1 2" key="1">
    <citation type="journal article" date="2019" name="Sci. Rep.">
        <title>Orb-weaving spider Araneus ventricosus genome elucidates the spidroin gene catalogue.</title>
        <authorList>
            <person name="Kono N."/>
            <person name="Nakamura H."/>
            <person name="Ohtoshi R."/>
            <person name="Moran D.A.P."/>
            <person name="Shinohara A."/>
            <person name="Yoshida Y."/>
            <person name="Fujiwara M."/>
            <person name="Mori M."/>
            <person name="Tomita M."/>
            <person name="Arakawa K."/>
        </authorList>
    </citation>
    <scope>NUCLEOTIDE SEQUENCE [LARGE SCALE GENOMIC DNA]</scope>
</reference>
<evidence type="ECO:0000313" key="2">
    <source>
        <dbReference type="Proteomes" id="UP000499080"/>
    </source>
</evidence>
<dbReference type="AlphaFoldDB" id="A0A4Y2FX43"/>
<accession>A0A4Y2FX43</accession>
<sequence length="136" mass="15824">MAFTLLYLSEDSSWRTEAGRKGVQILLFGRGIPLHKDLKYQDTIWERFPSWSFVPRTSFRVGRPKSHEKAVHREAVEYVFQHLGRNKNSKTSQIFSSQKIFSTKVVAACRGPKDIETGLNFLPSVDYMRLKSDKWK</sequence>
<dbReference type="Proteomes" id="UP000499080">
    <property type="component" value="Unassembled WGS sequence"/>
</dbReference>
<organism evidence="1 2">
    <name type="scientific">Araneus ventricosus</name>
    <name type="common">Orbweaver spider</name>
    <name type="synonym">Epeira ventricosa</name>
    <dbReference type="NCBI Taxonomy" id="182803"/>
    <lineage>
        <taxon>Eukaryota</taxon>
        <taxon>Metazoa</taxon>
        <taxon>Ecdysozoa</taxon>
        <taxon>Arthropoda</taxon>
        <taxon>Chelicerata</taxon>
        <taxon>Arachnida</taxon>
        <taxon>Araneae</taxon>
        <taxon>Araneomorphae</taxon>
        <taxon>Entelegynae</taxon>
        <taxon>Araneoidea</taxon>
        <taxon>Araneidae</taxon>
        <taxon>Araneus</taxon>
    </lineage>
</organism>
<comment type="caution">
    <text evidence="1">The sequence shown here is derived from an EMBL/GenBank/DDBJ whole genome shotgun (WGS) entry which is preliminary data.</text>
</comment>